<evidence type="ECO:0000256" key="1">
    <source>
        <dbReference type="SAM" id="Coils"/>
    </source>
</evidence>
<protein>
    <recommendedName>
        <fullName evidence="4">Coil containing protein</fullName>
    </recommendedName>
</protein>
<proteinExistence type="predicted"/>
<reference evidence="3" key="1">
    <citation type="submission" date="2020-05" db="EMBL/GenBank/DDBJ databases">
        <authorList>
            <person name="Chiriac C."/>
            <person name="Salcher M."/>
            <person name="Ghai R."/>
            <person name="Kavagutti S V."/>
        </authorList>
    </citation>
    <scope>NUCLEOTIDE SEQUENCE</scope>
</reference>
<accession>A0A6J7XFF6</accession>
<name>A0A6J7XFF6_9CAUD</name>
<feature type="coiled-coil region" evidence="1">
    <location>
        <begin position="244"/>
        <end position="271"/>
    </location>
</feature>
<evidence type="ECO:0008006" key="4">
    <source>
        <dbReference type="Google" id="ProtNLM"/>
    </source>
</evidence>
<feature type="region of interest" description="Disordered" evidence="2">
    <location>
        <begin position="48"/>
        <end position="70"/>
    </location>
</feature>
<gene>
    <name evidence="3" type="ORF">UFOVP1562_16</name>
</gene>
<evidence type="ECO:0000313" key="3">
    <source>
        <dbReference type="EMBL" id="CAB5229801.1"/>
    </source>
</evidence>
<keyword evidence="1" id="KW-0175">Coiled coil</keyword>
<dbReference type="EMBL" id="LR798411">
    <property type="protein sequence ID" value="CAB5229801.1"/>
    <property type="molecule type" value="Genomic_DNA"/>
</dbReference>
<organism evidence="3">
    <name type="scientific">uncultured Caudovirales phage</name>
    <dbReference type="NCBI Taxonomy" id="2100421"/>
    <lineage>
        <taxon>Viruses</taxon>
        <taxon>Duplodnaviria</taxon>
        <taxon>Heunggongvirae</taxon>
        <taxon>Uroviricota</taxon>
        <taxon>Caudoviricetes</taxon>
        <taxon>Peduoviridae</taxon>
        <taxon>Maltschvirus</taxon>
        <taxon>Maltschvirus maltsch</taxon>
    </lineage>
</organism>
<sequence>MAELKELVDITPNLTAGARYKKSIAEPMKLLHERRIEEAEFGATQKEDVLRREAERGKKKAEASRAEVQEIKTSPEFTGLRKLEEETMGKAFIPTQDTAVDIASLYSLVNVIGMSIGAGGKQNAMQAMHAMNGMLEGYQKGRGDLYKKEKDIFDTSMKTLKTKTDILQRRLKEIADLASKNAAAADQEADVLFAEQGADFLKKYKEKFGLPATVKLWEDVVKAQEKASMLTLREEETAAKDAAAERRHRENMAQRERMARLQREATAAKATATKGEKPPAKEIIIRNELRNTLIPKLESAIPIIDRLNQENKWNKLTSLLAIDPRAAEAQFKNDEEALSLIRTLAYFRSKEFETAGKALTRKEDQILAPIVRSDLRVYEATRGALLDGLKTMQQEQIGLEAMYPYIKTYNQTMRGEVDGGGAAPDIDAEREAAYQAIQAGADINAVKARFKQKTGQGLGADEE</sequence>
<evidence type="ECO:0000256" key="2">
    <source>
        <dbReference type="SAM" id="MobiDB-lite"/>
    </source>
</evidence>